<dbReference type="Proteomes" id="UP000794436">
    <property type="component" value="Unassembled WGS sequence"/>
</dbReference>
<organism evidence="5 6">
    <name type="scientific">Pythium oligandrum</name>
    <name type="common">Mycoparasitic fungus</name>
    <dbReference type="NCBI Taxonomy" id="41045"/>
    <lineage>
        <taxon>Eukaryota</taxon>
        <taxon>Sar</taxon>
        <taxon>Stramenopiles</taxon>
        <taxon>Oomycota</taxon>
        <taxon>Peronosporomycetes</taxon>
        <taxon>Pythiales</taxon>
        <taxon>Pythiaceae</taxon>
        <taxon>Pythium</taxon>
    </lineage>
</organism>
<dbReference type="AlphaFoldDB" id="A0A8K1C7D4"/>
<comment type="caution">
    <text evidence="5">The sequence shown here is derived from an EMBL/GenBank/DDBJ whole genome shotgun (WGS) entry which is preliminary data.</text>
</comment>
<evidence type="ECO:0000313" key="5">
    <source>
        <dbReference type="EMBL" id="TMW57984.1"/>
    </source>
</evidence>
<evidence type="ECO:0000313" key="6">
    <source>
        <dbReference type="Proteomes" id="UP000794436"/>
    </source>
</evidence>
<proteinExistence type="predicted"/>
<protein>
    <recommendedName>
        <fullName evidence="4">Crinkler effector protein N-terminal domain-containing protein</fullName>
    </recommendedName>
</protein>
<evidence type="ECO:0000256" key="1">
    <source>
        <dbReference type="ARBA" id="ARBA00004340"/>
    </source>
</evidence>
<name>A0A8K1C7D4_PYTOL</name>
<dbReference type="EMBL" id="SPLM01000113">
    <property type="protein sequence ID" value="TMW57984.1"/>
    <property type="molecule type" value="Genomic_DNA"/>
</dbReference>
<reference evidence="5" key="1">
    <citation type="submission" date="2019-03" db="EMBL/GenBank/DDBJ databases">
        <title>Long read genome sequence of the mycoparasitic Pythium oligandrum ATCC 38472 isolated from sugarbeet rhizosphere.</title>
        <authorList>
            <person name="Gaulin E."/>
        </authorList>
    </citation>
    <scope>NUCLEOTIDE SEQUENCE</scope>
    <source>
        <strain evidence="5">ATCC 38472_TT</strain>
    </source>
</reference>
<dbReference type="GO" id="GO:0043657">
    <property type="term" value="C:host cell"/>
    <property type="evidence" value="ECO:0007669"/>
    <property type="project" value="UniProtKB-SubCell"/>
</dbReference>
<dbReference type="InterPro" id="IPR052980">
    <property type="entry name" value="Crinkler_effector"/>
</dbReference>
<keyword evidence="6" id="KW-1185">Reference proteome</keyword>
<dbReference type="GO" id="GO:0005576">
    <property type="term" value="C:extracellular region"/>
    <property type="evidence" value="ECO:0007669"/>
    <property type="project" value="UniProtKB-SubCell"/>
</dbReference>
<sequence length="397" mass="44563">MSSAAEAMELNCAVYGVGTIFSIKIAPDAKVSALQKAIYKDQRYKKRYSFPPSELTLYLARKGSVWLKGDACIPEILRGAVVDKEYKVMMPLLPLSAEQYFGAGFRPQSDDIHILVKLGSEGFFRQDRKVVVVDGVEVPITQDMDVNSTEIAAFWNALRACSTEIKPDAVIALPEGTYFLGEQKFGSRVYIRHCYPSLLKNCWELLHHVPSGAQVPSDVIILGNPGIGKTFFGGVILFHLARLGATVVYETAGTDKCYLFSSDTVITGLRRNFRHILRKQTTYYVVDAMKPEVNAAKTILLTSPRRSIWYEFNKANGTSRYMPVWSLDELMKCRDLVYPNIPVATVADCFRRWGGIARYVLRFAENSSQQAFLRQAINYVDLDKLVEACGKFEAKRG</sequence>
<comment type="subcellular location">
    <subcellularLocation>
        <location evidence="1">Host cell</location>
    </subcellularLocation>
    <subcellularLocation>
        <location evidence="2">Secreted</location>
    </subcellularLocation>
</comment>
<dbReference type="Pfam" id="PF20147">
    <property type="entry name" value="Crinkler"/>
    <property type="match status" value="1"/>
</dbReference>
<dbReference type="PANTHER" id="PTHR33129">
    <property type="entry name" value="PROTEIN KINASE DOMAIN-CONTAINING PROTEIN-RELATED"/>
    <property type="match status" value="1"/>
</dbReference>
<evidence type="ECO:0000256" key="3">
    <source>
        <dbReference type="ARBA" id="ARBA00022525"/>
    </source>
</evidence>
<dbReference type="InterPro" id="IPR045379">
    <property type="entry name" value="Crinkler_N"/>
</dbReference>
<accession>A0A8K1C7D4</accession>
<evidence type="ECO:0000259" key="4">
    <source>
        <dbReference type="Pfam" id="PF20147"/>
    </source>
</evidence>
<feature type="domain" description="Crinkler effector protein N-terminal" evidence="4">
    <location>
        <begin position="8"/>
        <end position="117"/>
    </location>
</feature>
<gene>
    <name evidence="5" type="ORF">Poli38472_013458</name>
</gene>
<dbReference type="OrthoDB" id="104224at2759"/>
<evidence type="ECO:0000256" key="2">
    <source>
        <dbReference type="ARBA" id="ARBA00004613"/>
    </source>
</evidence>
<keyword evidence="3" id="KW-0964">Secreted</keyword>
<dbReference type="PANTHER" id="PTHR33129:SF1">
    <property type="entry name" value="ATP-BINDING PROTEIN"/>
    <property type="match status" value="1"/>
</dbReference>